<dbReference type="Pfam" id="PF01471">
    <property type="entry name" value="PG_binding_1"/>
    <property type="match status" value="1"/>
</dbReference>
<dbReference type="InterPro" id="IPR002477">
    <property type="entry name" value="Peptidoglycan-bd-like"/>
</dbReference>
<dbReference type="Gene3D" id="2.40.440.10">
    <property type="entry name" value="L,D-transpeptidase catalytic domain-like"/>
    <property type="match status" value="1"/>
</dbReference>
<keyword evidence="11" id="KW-1185">Reference proteome</keyword>
<dbReference type="SUPFAM" id="SSF47090">
    <property type="entry name" value="PGBD-like"/>
    <property type="match status" value="1"/>
</dbReference>
<evidence type="ECO:0000313" key="11">
    <source>
        <dbReference type="Proteomes" id="UP001596405"/>
    </source>
</evidence>
<feature type="active site" description="Proton donor/acceptor" evidence="7">
    <location>
        <position position="292"/>
    </location>
</feature>
<evidence type="ECO:0000256" key="5">
    <source>
        <dbReference type="ARBA" id="ARBA00022984"/>
    </source>
</evidence>
<dbReference type="Gene3D" id="1.10.101.10">
    <property type="entry name" value="PGBD-like superfamily/PGBD"/>
    <property type="match status" value="1"/>
</dbReference>
<feature type="domain" description="L,D-TPase catalytic" evidence="9">
    <location>
        <begin position="154"/>
        <end position="335"/>
    </location>
</feature>
<feature type="active site" description="Nucleophile" evidence="7">
    <location>
        <position position="311"/>
    </location>
</feature>
<keyword evidence="6 7" id="KW-0961">Cell wall biogenesis/degradation</keyword>
<evidence type="ECO:0000256" key="4">
    <source>
        <dbReference type="ARBA" id="ARBA00022960"/>
    </source>
</evidence>
<comment type="caution">
    <text evidence="10">The sequence shown here is derived from an EMBL/GenBank/DDBJ whole genome shotgun (WGS) entry which is preliminary data.</text>
</comment>
<evidence type="ECO:0000256" key="7">
    <source>
        <dbReference type="PROSITE-ProRule" id="PRU01373"/>
    </source>
</evidence>
<evidence type="ECO:0000256" key="2">
    <source>
        <dbReference type="ARBA" id="ARBA00005992"/>
    </source>
</evidence>
<evidence type="ECO:0000256" key="1">
    <source>
        <dbReference type="ARBA" id="ARBA00004752"/>
    </source>
</evidence>
<evidence type="ECO:0000313" key="10">
    <source>
        <dbReference type="EMBL" id="MFC6998209.1"/>
    </source>
</evidence>
<sequence length="392" mass="44705">MKQHWRVLFALIYILFFSGAAKAQPAVFSPARQVELLRQAQQQYQNIARSGKWKSIDQNVCLVACEKAAEVTGLKNNLQLTGDLPSTVSEQDSLFDDVLKEAVKKFQRRHGLTPDGVVGPQTLEALNVPPDQRLAQITLNLQRWQQASTQPSQRMVFVNLPDFKLYLLDSSGQSIWQTRVIIGRTEKQHQTIPMDSLITYLVLNPTWTVPQSILRREIIPMVKTDPNYLSRNNMVVYRAEGTKKHQVTGSELLSNPKEVAQGKYWVVQQPGPKNSLGKIKFMFPNQHDIYLHDTPERSLFNHPVRAYSHGCVRVENPEMLGTYLLQKDWATVRTTAPELQQNAPNQTIILPTPVTVKLAYYTAWVDQTGQLQFRNDIYQLDKLSSLQVSTKK</sequence>
<dbReference type="PANTHER" id="PTHR41533:SF2">
    <property type="entry name" value="BLR7131 PROTEIN"/>
    <property type="match status" value="1"/>
</dbReference>
<accession>A0ABW2DK70</accession>
<keyword evidence="4 7" id="KW-0133">Cell shape</keyword>
<keyword evidence="8" id="KW-0732">Signal</keyword>
<dbReference type="InterPro" id="IPR036366">
    <property type="entry name" value="PGBDSf"/>
</dbReference>
<evidence type="ECO:0000256" key="3">
    <source>
        <dbReference type="ARBA" id="ARBA00022679"/>
    </source>
</evidence>
<dbReference type="PANTHER" id="PTHR41533">
    <property type="entry name" value="L,D-TRANSPEPTIDASE HI_1667-RELATED"/>
    <property type="match status" value="1"/>
</dbReference>
<dbReference type="InterPro" id="IPR052905">
    <property type="entry name" value="LD-transpeptidase_YkuD-like"/>
</dbReference>
<dbReference type="InterPro" id="IPR038063">
    <property type="entry name" value="Transpep_catalytic_dom"/>
</dbReference>
<keyword evidence="3" id="KW-0808">Transferase</keyword>
<dbReference type="Pfam" id="PF03734">
    <property type="entry name" value="YkuD"/>
    <property type="match status" value="1"/>
</dbReference>
<feature type="chain" id="PRO_5045535931" evidence="8">
    <location>
        <begin position="24"/>
        <end position="392"/>
    </location>
</feature>
<dbReference type="EMBL" id="JBHSYQ010000004">
    <property type="protein sequence ID" value="MFC6998209.1"/>
    <property type="molecule type" value="Genomic_DNA"/>
</dbReference>
<dbReference type="RefSeq" id="WP_066621437.1">
    <property type="nucleotide sequence ID" value="NZ_JBHSYQ010000004.1"/>
</dbReference>
<comment type="similarity">
    <text evidence="2">Belongs to the YkuD family.</text>
</comment>
<dbReference type="Proteomes" id="UP001596405">
    <property type="component" value="Unassembled WGS sequence"/>
</dbReference>
<evidence type="ECO:0000259" key="9">
    <source>
        <dbReference type="PROSITE" id="PS52029"/>
    </source>
</evidence>
<gene>
    <name evidence="10" type="ORF">ACFQHR_11270</name>
</gene>
<dbReference type="InterPro" id="IPR036365">
    <property type="entry name" value="PGBD-like_sf"/>
</dbReference>
<comment type="pathway">
    <text evidence="1 7">Cell wall biogenesis; peptidoglycan biosynthesis.</text>
</comment>
<name>A0ABW2DK70_9BACT</name>
<protein>
    <submittedName>
        <fullName evidence="10">Murein L,D-transpeptidase</fullName>
    </submittedName>
</protein>
<feature type="signal peptide" evidence="8">
    <location>
        <begin position="1"/>
        <end position="23"/>
    </location>
</feature>
<reference evidence="11" key="1">
    <citation type="journal article" date="2019" name="Int. J. Syst. Evol. Microbiol.">
        <title>The Global Catalogue of Microorganisms (GCM) 10K type strain sequencing project: providing services to taxonomists for standard genome sequencing and annotation.</title>
        <authorList>
            <consortium name="The Broad Institute Genomics Platform"/>
            <consortium name="The Broad Institute Genome Sequencing Center for Infectious Disease"/>
            <person name="Wu L."/>
            <person name="Ma J."/>
        </authorList>
    </citation>
    <scope>NUCLEOTIDE SEQUENCE [LARGE SCALE GENOMIC DNA]</scope>
    <source>
        <strain evidence="11">CGMCC 4.7393</strain>
    </source>
</reference>
<dbReference type="InterPro" id="IPR005490">
    <property type="entry name" value="LD_TPept_cat_dom"/>
</dbReference>
<proteinExistence type="inferred from homology"/>
<dbReference type="CDD" id="cd16913">
    <property type="entry name" value="YkuD_like"/>
    <property type="match status" value="1"/>
</dbReference>
<dbReference type="SUPFAM" id="SSF141523">
    <property type="entry name" value="L,D-transpeptidase catalytic domain-like"/>
    <property type="match status" value="1"/>
</dbReference>
<organism evidence="10 11">
    <name type="scientific">Rufibacter roseus</name>
    <dbReference type="NCBI Taxonomy" id="1567108"/>
    <lineage>
        <taxon>Bacteria</taxon>
        <taxon>Pseudomonadati</taxon>
        <taxon>Bacteroidota</taxon>
        <taxon>Cytophagia</taxon>
        <taxon>Cytophagales</taxon>
        <taxon>Hymenobacteraceae</taxon>
        <taxon>Rufibacter</taxon>
    </lineage>
</organism>
<evidence type="ECO:0000256" key="8">
    <source>
        <dbReference type="SAM" id="SignalP"/>
    </source>
</evidence>
<evidence type="ECO:0000256" key="6">
    <source>
        <dbReference type="ARBA" id="ARBA00023316"/>
    </source>
</evidence>
<keyword evidence="5 7" id="KW-0573">Peptidoglycan synthesis</keyword>
<dbReference type="PROSITE" id="PS52029">
    <property type="entry name" value="LD_TPASE"/>
    <property type="match status" value="1"/>
</dbReference>